<dbReference type="Proteomes" id="UP000054272">
    <property type="component" value="Unassembled WGS sequence"/>
</dbReference>
<reference evidence="2 3" key="1">
    <citation type="submission" date="2015-01" db="EMBL/GenBank/DDBJ databases">
        <title>The Genome Sequence of Cryptococcus gattii EJB2.</title>
        <authorList>
            <consortium name="The Broad Institute Genomics Platform"/>
            <person name="Cuomo C."/>
            <person name="Litvintseva A."/>
            <person name="Chen Y."/>
            <person name="Heitman J."/>
            <person name="Sun S."/>
            <person name="Springer D."/>
            <person name="Dromer F."/>
            <person name="Young S."/>
            <person name="Zeng Q."/>
            <person name="Gargeya S."/>
            <person name="Abouelleil A."/>
            <person name="Alvarado L."/>
            <person name="Chapman S.B."/>
            <person name="Gainer-Dewar J."/>
            <person name="Goldberg J."/>
            <person name="Griggs A."/>
            <person name="Gujja S."/>
            <person name="Hansen M."/>
            <person name="Howarth C."/>
            <person name="Imamovic A."/>
            <person name="Larimer J."/>
            <person name="Murphy C."/>
            <person name="Naylor J."/>
            <person name="Pearson M."/>
            <person name="Priest M."/>
            <person name="Roberts A."/>
            <person name="Saif S."/>
            <person name="Shea T."/>
            <person name="Sykes S."/>
            <person name="Wortman J."/>
            <person name="Nusbaum C."/>
            <person name="Birren B."/>
        </authorList>
    </citation>
    <scope>NUCLEOTIDE SEQUENCE [LARGE SCALE GENOMIC DNA]</scope>
    <source>
        <strain evidence="2 3">EJB2</strain>
    </source>
</reference>
<gene>
    <name evidence="2" type="ORF">I306_06358</name>
</gene>
<evidence type="ECO:0000313" key="3">
    <source>
        <dbReference type="Proteomes" id="UP000054272"/>
    </source>
</evidence>
<accession>A0ABR5BM57</accession>
<feature type="region of interest" description="Disordered" evidence="1">
    <location>
        <begin position="1"/>
        <end position="156"/>
    </location>
</feature>
<feature type="compositionally biased region" description="Polar residues" evidence="1">
    <location>
        <begin position="78"/>
        <end position="98"/>
    </location>
</feature>
<evidence type="ECO:0000313" key="2">
    <source>
        <dbReference type="EMBL" id="KIR76738.1"/>
    </source>
</evidence>
<sequence length="409" mass="44976">MPLPSVGPNKRPAPITSSAFAFSLGTPKQKRPKASGKITPSSVKPPPPSSPNSQQKARNENGQRDATLQTPFRRPNEQHGTSSKETSASKARATTPSIHPNDDRTSNVRQYLSPAPLKVARRTTAGGSSKLQPLSLHTPSRRSQEQESVSKPKSLRRVTEQLDQLPLKKEESTEAKVALQATRLSGKVTEDLVARKRTILVDDEQEIGVSPNGKKITKWSGKGHTPSSLQLANLLSSHKASTHLFYTSMQNILNPSHRGPRRNRSRYEGDMDAITPIEHIRRAAPIRLKPLSCIPGPTHHCALFWCKVLKWSSSELTQFHGHGEKVLVVLQPFTADAPRMGVDPQLMMARMKDDNNTKNWLVGIWLCSEIPLPICGQDMEEGRGVLAGAASESKLCAVFGTRYLIAEDD</sequence>
<protein>
    <submittedName>
        <fullName evidence="2">Uncharacterized protein</fullName>
    </submittedName>
</protein>
<keyword evidence="3" id="KW-1185">Reference proteome</keyword>
<dbReference type="EMBL" id="KN848782">
    <property type="protein sequence ID" value="KIR76738.1"/>
    <property type="molecule type" value="Genomic_DNA"/>
</dbReference>
<organism evidence="2 3">
    <name type="scientific">Cryptococcus gattii EJB2</name>
    <dbReference type="NCBI Taxonomy" id="1296103"/>
    <lineage>
        <taxon>Eukaryota</taxon>
        <taxon>Fungi</taxon>
        <taxon>Dikarya</taxon>
        <taxon>Basidiomycota</taxon>
        <taxon>Agaricomycotina</taxon>
        <taxon>Tremellomycetes</taxon>
        <taxon>Tremellales</taxon>
        <taxon>Cryptococcaceae</taxon>
        <taxon>Cryptococcus</taxon>
        <taxon>Cryptococcus gattii species complex</taxon>
    </lineage>
</organism>
<proteinExistence type="predicted"/>
<evidence type="ECO:0000256" key="1">
    <source>
        <dbReference type="SAM" id="MobiDB-lite"/>
    </source>
</evidence>
<name>A0ABR5BM57_9TREE</name>
<feature type="compositionally biased region" description="Polar residues" evidence="1">
    <location>
        <begin position="125"/>
        <end position="138"/>
    </location>
</feature>